<feature type="transmembrane region" description="Helical" evidence="11">
    <location>
        <begin position="625"/>
        <end position="644"/>
    </location>
</feature>
<evidence type="ECO:0000259" key="12">
    <source>
        <dbReference type="Pfam" id="PF00361"/>
    </source>
</evidence>
<feature type="domain" description="NADH-Ubiquinone oxidoreductase (complex I) chain 5 N-terminal" evidence="13">
    <location>
        <begin position="62"/>
        <end position="108"/>
    </location>
</feature>
<feature type="transmembrane region" description="Helical" evidence="11">
    <location>
        <begin position="498"/>
        <end position="520"/>
    </location>
</feature>
<dbReference type="AlphaFoldDB" id="A0A0K2SL10"/>
<comment type="subcellular location">
    <subcellularLocation>
        <location evidence="1">Cell membrane</location>
        <topology evidence="1">Multi-pass membrane protein</topology>
    </subcellularLocation>
    <subcellularLocation>
        <location evidence="10">Membrane</location>
        <topology evidence="10">Multi-pass membrane protein</topology>
    </subcellularLocation>
</comment>
<feature type="transmembrane region" description="Helical" evidence="11">
    <location>
        <begin position="161"/>
        <end position="183"/>
    </location>
</feature>
<feature type="transmembrane region" description="Helical" evidence="11">
    <location>
        <begin position="268"/>
        <end position="288"/>
    </location>
</feature>
<feature type="transmembrane region" description="Helical" evidence="11">
    <location>
        <begin position="129"/>
        <end position="149"/>
    </location>
</feature>
<feature type="domain" description="MrpA C-terminal/MbhE" evidence="15">
    <location>
        <begin position="683"/>
        <end position="763"/>
    </location>
</feature>
<dbReference type="InterPro" id="IPR025383">
    <property type="entry name" value="MrpA_C/MbhD"/>
</dbReference>
<evidence type="ECO:0000256" key="9">
    <source>
        <dbReference type="ARBA" id="ARBA00023136"/>
    </source>
</evidence>
<dbReference type="InterPro" id="IPR046806">
    <property type="entry name" value="MrpA_C/MbhE"/>
</dbReference>
<dbReference type="EMBL" id="AP014924">
    <property type="protein sequence ID" value="BAS27682.1"/>
    <property type="molecule type" value="Genomic_DNA"/>
</dbReference>
<evidence type="ECO:0000256" key="4">
    <source>
        <dbReference type="ARBA" id="ARBA00022449"/>
    </source>
</evidence>
<feature type="transmembrane region" description="Helical" evidence="11">
    <location>
        <begin position="567"/>
        <end position="589"/>
    </location>
</feature>
<feature type="transmembrane region" description="Helical" evidence="11">
    <location>
        <begin position="685"/>
        <end position="703"/>
    </location>
</feature>
<dbReference type="Pfam" id="PF13244">
    <property type="entry name" value="MbhD"/>
    <property type="match status" value="1"/>
</dbReference>
<feature type="transmembrane region" description="Helical" evidence="11">
    <location>
        <begin position="601"/>
        <end position="618"/>
    </location>
</feature>
<evidence type="ECO:0000259" key="14">
    <source>
        <dbReference type="Pfam" id="PF13244"/>
    </source>
</evidence>
<dbReference type="KEGG" id="lpil:LIP_1838"/>
<evidence type="ECO:0000259" key="13">
    <source>
        <dbReference type="Pfam" id="PF00662"/>
    </source>
</evidence>
<dbReference type="STRING" id="1555112.LIP_1838"/>
<keyword evidence="5" id="KW-1003">Cell membrane</keyword>
<dbReference type="PANTHER" id="PTHR43373:SF1">
    <property type="entry name" value="NA(+)_H(+) ANTIPORTER SUBUNIT A"/>
    <property type="match status" value="1"/>
</dbReference>
<dbReference type="PATRIC" id="fig|1555112.3.peg.1870"/>
<evidence type="ECO:0000256" key="2">
    <source>
        <dbReference type="ARBA" id="ARBA00008483"/>
    </source>
</evidence>
<dbReference type="Proteomes" id="UP000065807">
    <property type="component" value="Chromosome"/>
</dbReference>
<dbReference type="PANTHER" id="PTHR43373">
    <property type="entry name" value="NA(+)/H(+) ANTIPORTER SUBUNIT"/>
    <property type="match status" value="1"/>
</dbReference>
<accession>A0A0K2SL10</accession>
<gene>
    <name evidence="16" type="ORF">LIP_1838</name>
</gene>
<organism evidence="16 17">
    <name type="scientific">Limnochorda pilosa</name>
    <dbReference type="NCBI Taxonomy" id="1555112"/>
    <lineage>
        <taxon>Bacteria</taxon>
        <taxon>Bacillati</taxon>
        <taxon>Bacillota</taxon>
        <taxon>Limnochordia</taxon>
        <taxon>Limnochordales</taxon>
        <taxon>Limnochordaceae</taxon>
        <taxon>Limnochorda</taxon>
    </lineage>
</organism>
<evidence type="ECO:0000313" key="17">
    <source>
        <dbReference type="Proteomes" id="UP000065807"/>
    </source>
</evidence>
<evidence type="ECO:0000256" key="6">
    <source>
        <dbReference type="ARBA" id="ARBA00022692"/>
    </source>
</evidence>
<dbReference type="InterPro" id="IPR001750">
    <property type="entry name" value="ND/Mrp_TM"/>
</dbReference>
<keyword evidence="7 11" id="KW-1133">Transmembrane helix</keyword>
<dbReference type="InterPro" id="IPR050616">
    <property type="entry name" value="CPA3_Na-H_Antiporter_A"/>
</dbReference>
<name>A0A0K2SL10_LIMPI</name>
<keyword evidence="9 11" id="KW-0472">Membrane</keyword>
<feature type="domain" description="NADH:quinone oxidoreductase/Mrp antiporter transmembrane" evidence="12">
    <location>
        <begin position="124"/>
        <end position="407"/>
    </location>
</feature>
<evidence type="ECO:0000256" key="1">
    <source>
        <dbReference type="ARBA" id="ARBA00004651"/>
    </source>
</evidence>
<dbReference type="GO" id="GO:0005886">
    <property type="term" value="C:plasma membrane"/>
    <property type="evidence" value="ECO:0007669"/>
    <property type="project" value="UniProtKB-SubCell"/>
</dbReference>
<dbReference type="GO" id="GO:0006811">
    <property type="term" value="P:monoatomic ion transport"/>
    <property type="evidence" value="ECO:0007669"/>
    <property type="project" value="UniProtKB-KW"/>
</dbReference>
<evidence type="ECO:0000313" key="16">
    <source>
        <dbReference type="EMBL" id="BAS27682.1"/>
    </source>
</evidence>
<evidence type="ECO:0000256" key="8">
    <source>
        <dbReference type="ARBA" id="ARBA00023065"/>
    </source>
</evidence>
<protein>
    <submittedName>
        <fullName evidence="16">Cation:proton antiporter</fullName>
    </submittedName>
</protein>
<dbReference type="InterPro" id="IPR001516">
    <property type="entry name" value="Proton_antipo_N"/>
</dbReference>
<feature type="transmembrane region" description="Helical" evidence="11">
    <location>
        <begin position="365"/>
        <end position="387"/>
    </location>
</feature>
<evidence type="ECO:0000256" key="10">
    <source>
        <dbReference type="RuleBase" id="RU000320"/>
    </source>
</evidence>
<dbReference type="OrthoDB" id="9807568at2"/>
<evidence type="ECO:0000256" key="3">
    <source>
        <dbReference type="ARBA" id="ARBA00022448"/>
    </source>
</evidence>
<comment type="similarity">
    <text evidence="2">Belongs to the CPA3 antiporters (TC 2.A.63) subunit A family.</text>
</comment>
<evidence type="ECO:0000259" key="15">
    <source>
        <dbReference type="Pfam" id="PF20501"/>
    </source>
</evidence>
<reference evidence="17" key="2">
    <citation type="journal article" date="2016" name="Int. J. Syst. Evol. Microbiol.">
        <title>Complete genome sequence and cell structure of Limnochorda pilosa, a Gram-negative spore-former within the phylum Firmicutes.</title>
        <authorList>
            <person name="Watanabe M."/>
            <person name="Kojima H."/>
            <person name="Fukui M."/>
        </authorList>
    </citation>
    <scope>NUCLEOTIDE SEQUENCE [LARGE SCALE GENOMIC DNA]</scope>
    <source>
        <strain evidence="17">HC45</strain>
    </source>
</reference>
<keyword evidence="4" id="KW-0050">Antiport</keyword>
<reference evidence="17" key="1">
    <citation type="submission" date="2015-07" db="EMBL/GenBank/DDBJ databases">
        <title>Complete genome sequence and phylogenetic analysis of Limnochorda pilosa.</title>
        <authorList>
            <person name="Watanabe M."/>
            <person name="Kojima H."/>
            <person name="Fukui M."/>
        </authorList>
    </citation>
    <scope>NUCLEOTIDE SEQUENCE [LARGE SCALE GENOMIC DNA]</scope>
    <source>
        <strain evidence="17">HC45</strain>
    </source>
</reference>
<feature type="transmembrane region" description="Helical" evidence="11">
    <location>
        <begin position="457"/>
        <end position="478"/>
    </location>
</feature>
<dbReference type="PRINTS" id="PR01434">
    <property type="entry name" value="NADHDHGNASE5"/>
</dbReference>
<dbReference type="RefSeq" id="WP_068136881.1">
    <property type="nucleotide sequence ID" value="NZ_AP014924.1"/>
</dbReference>
<dbReference type="Pfam" id="PF20501">
    <property type="entry name" value="MbhE"/>
    <property type="match status" value="1"/>
</dbReference>
<feature type="transmembrane region" description="Helical" evidence="11">
    <location>
        <begin position="74"/>
        <end position="95"/>
    </location>
</feature>
<evidence type="ECO:0000256" key="7">
    <source>
        <dbReference type="ARBA" id="ARBA00022989"/>
    </source>
</evidence>
<feature type="transmembrane region" description="Helical" evidence="11">
    <location>
        <begin position="650"/>
        <end position="673"/>
    </location>
</feature>
<keyword evidence="3" id="KW-0813">Transport</keyword>
<feature type="transmembrane region" description="Helical" evidence="11">
    <location>
        <begin position="320"/>
        <end position="344"/>
    </location>
</feature>
<feature type="transmembrane region" description="Helical" evidence="11">
    <location>
        <begin position="107"/>
        <end position="123"/>
    </location>
</feature>
<dbReference type="Pfam" id="PF00662">
    <property type="entry name" value="Proton_antipo_N"/>
    <property type="match status" value="1"/>
</dbReference>
<keyword evidence="17" id="KW-1185">Reference proteome</keyword>
<feature type="transmembrane region" description="Helical" evidence="11">
    <location>
        <begin position="748"/>
        <end position="766"/>
    </location>
</feature>
<evidence type="ECO:0000256" key="5">
    <source>
        <dbReference type="ARBA" id="ARBA00022475"/>
    </source>
</evidence>
<feature type="transmembrane region" description="Helical" evidence="11">
    <location>
        <begin position="203"/>
        <end position="228"/>
    </location>
</feature>
<dbReference type="GO" id="GO:0015297">
    <property type="term" value="F:antiporter activity"/>
    <property type="evidence" value="ECO:0007669"/>
    <property type="project" value="UniProtKB-KW"/>
</dbReference>
<feature type="transmembrane region" description="Helical" evidence="11">
    <location>
        <begin position="295"/>
        <end position="314"/>
    </location>
</feature>
<keyword evidence="6 10" id="KW-0812">Transmembrane</keyword>
<keyword evidence="8" id="KW-0406">Ion transport</keyword>
<sequence length="783" mass="83360">MLPAALTLPFLAAGLLPLIGRRAGSKLPWLVLPVPLALFAWFLGRIGRLSGEGLVWSRPWVDRLGIEAALRLDGWSLLFALLITGIGALVVLYSRYYLGPEEDRPKFYLYILLFMGSMLGVVLSDNLLLLYVFWELTSVSSFLLIGFWHHREASRDGALKALLITVVGGFAMLVGFLLLYLATGTLSVRELAALAPAVTAHPFYPWIVGLVLAGAFTKSAQVPFHIWLPAAMEAPTPVSAYLHSATMVKAGLYLVGRLSLVLGGTAAWFYPVAGVGMLTMLVGSYTALRQRDLKALLAYSTVSQLGFIMAALGLGSAEALAAGAFHLFNHATFKGALFLLVGIVDHEAGTRDLANLGGLRRAMPWTATLMTLSALSLAGAPLLSGFISKEMIFASLAEGSAGVRWFAAALPVVATVASLFTALYSFVLFHEVFFAPARGQAPHHPHEAPFGMRLSPLLLTGVAAAVGIAPGLVTGGLIEPAARALAGEEVHVHAALWHGVNLPLLMSAAALLGALALYPARQGVRGMLQRLTTRWTADRAYQWGLDGLLHFAHWVTDGYMTGRLSDYLSYIVGGFVLLVGGTALGAGVLELRPLDLAAPSVTEGVLLAAIVVASFFTVRTRKGLAAILALGVVGFSVVLLWVIWQAPDLALTQLVVESVSVVLLLLAFVHLPPLRRRVISAGRRAANLTVGVLSGVVVTWLSLRANGTQLFQPISTYFVEQSLDLGGGRNIVNVILVDFRGLDTMGEITVLSMAALGVYMLISARAQRAAARTQRSGEKGDGA</sequence>
<feature type="domain" description="MrpA C-terminal/MbhD" evidence="14">
    <location>
        <begin position="609"/>
        <end position="672"/>
    </location>
</feature>
<dbReference type="Pfam" id="PF00361">
    <property type="entry name" value="Proton_antipo_M"/>
    <property type="match status" value="1"/>
</dbReference>
<evidence type="ECO:0000256" key="11">
    <source>
        <dbReference type="SAM" id="Phobius"/>
    </source>
</evidence>
<proteinExistence type="inferred from homology"/>
<feature type="transmembrane region" description="Helical" evidence="11">
    <location>
        <begin position="407"/>
        <end position="429"/>
    </location>
</feature>